<dbReference type="OrthoDB" id="6159439at2759"/>
<dbReference type="PROSITE" id="PS00027">
    <property type="entry name" value="HOMEOBOX_1"/>
    <property type="match status" value="1"/>
</dbReference>
<dbReference type="EMBL" id="NAJL01000059">
    <property type="protein sequence ID" value="TKA23205.1"/>
    <property type="molecule type" value="Genomic_DNA"/>
</dbReference>
<dbReference type="InterPro" id="IPR051000">
    <property type="entry name" value="Homeobox_DNA-bind_prot"/>
</dbReference>
<evidence type="ECO:0000256" key="4">
    <source>
        <dbReference type="ARBA" id="ARBA00023242"/>
    </source>
</evidence>
<dbReference type="GO" id="GO:0030154">
    <property type="term" value="P:cell differentiation"/>
    <property type="evidence" value="ECO:0007669"/>
    <property type="project" value="TreeGrafter"/>
</dbReference>
<proteinExistence type="predicted"/>
<dbReference type="SUPFAM" id="SSF46689">
    <property type="entry name" value="Homeodomain-like"/>
    <property type="match status" value="1"/>
</dbReference>
<accession>A0A4U0TN90</accession>
<keyword evidence="3 5" id="KW-0371">Homeobox</keyword>
<dbReference type="Pfam" id="PF00046">
    <property type="entry name" value="Homeodomain"/>
    <property type="match status" value="1"/>
</dbReference>
<name>A0A4U0TN90_9PEZI</name>
<feature type="DNA-binding region" description="Homeobox" evidence="5">
    <location>
        <begin position="67"/>
        <end position="126"/>
    </location>
</feature>
<evidence type="ECO:0000256" key="5">
    <source>
        <dbReference type="PROSITE-ProRule" id="PRU00108"/>
    </source>
</evidence>
<dbReference type="GO" id="GO:0000978">
    <property type="term" value="F:RNA polymerase II cis-regulatory region sequence-specific DNA binding"/>
    <property type="evidence" value="ECO:0007669"/>
    <property type="project" value="TreeGrafter"/>
</dbReference>
<dbReference type="PROSITE" id="PS50071">
    <property type="entry name" value="HOMEOBOX_2"/>
    <property type="match status" value="1"/>
</dbReference>
<feature type="compositionally biased region" description="Low complexity" evidence="7">
    <location>
        <begin position="640"/>
        <end position="659"/>
    </location>
</feature>
<keyword evidence="2 5" id="KW-0238">DNA-binding</keyword>
<dbReference type="InterPro" id="IPR009057">
    <property type="entry name" value="Homeodomain-like_sf"/>
</dbReference>
<evidence type="ECO:0000313" key="9">
    <source>
        <dbReference type="EMBL" id="TKA23205.1"/>
    </source>
</evidence>
<dbReference type="Gene3D" id="1.10.10.60">
    <property type="entry name" value="Homeodomain-like"/>
    <property type="match status" value="1"/>
</dbReference>
<reference evidence="9 10" key="1">
    <citation type="submission" date="2017-03" db="EMBL/GenBank/DDBJ databases">
        <title>Genomes of endolithic fungi from Antarctica.</title>
        <authorList>
            <person name="Coleine C."/>
            <person name="Masonjones S."/>
            <person name="Stajich J.E."/>
        </authorList>
    </citation>
    <scope>NUCLEOTIDE SEQUENCE [LARGE SCALE GENOMIC DNA]</scope>
    <source>
        <strain evidence="9 10">CCFEE 6315</strain>
    </source>
</reference>
<feature type="region of interest" description="Disordered" evidence="7">
    <location>
        <begin position="1"/>
        <end position="75"/>
    </location>
</feature>
<evidence type="ECO:0000256" key="6">
    <source>
        <dbReference type="RuleBase" id="RU000682"/>
    </source>
</evidence>
<evidence type="ECO:0000313" key="10">
    <source>
        <dbReference type="Proteomes" id="UP000308549"/>
    </source>
</evidence>
<dbReference type="InterPro" id="IPR017970">
    <property type="entry name" value="Homeobox_CS"/>
</dbReference>
<dbReference type="SMART" id="SM00389">
    <property type="entry name" value="HOX"/>
    <property type="match status" value="1"/>
</dbReference>
<evidence type="ECO:0000256" key="2">
    <source>
        <dbReference type="ARBA" id="ARBA00023125"/>
    </source>
</evidence>
<dbReference type="GO" id="GO:0005634">
    <property type="term" value="C:nucleus"/>
    <property type="evidence" value="ECO:0007669"/>
    <property type="project" value="UniProtKB-SubCell"/>
</dbReference>
<dbReference type="CDD" id="cd00086">
    <property type="entry name" value="homeodomain"/>
    <property type="match status" value="1"/>
</dbReference>
<dbReference type="Proteomes" id="UP000308549">
    <property type="component" value="Unassembled WGS sequence"/>
</dbReference>
<sequence length="749" mass="81751">MADVMPPPQIPRPHSQPSSTDDQASPLGPEDGSSGMLPPLSSDTSTPTGANSSRRPPRKSTLTQQQKNQKRQRATQDQLVTLEMEFNKNPTPTALVRERIADDINMTERSVQIWFQNRRAKIKNIAKRSIESGEDCDSIPESMRQYLAMQAYGAGGKGLPANMLGRSASGLGPYGAGTLMLNTDTSSGKVVIQHFACRSLSIGTWRRVGQSTMDLVIFYSPDKACITYYINNDNAGYKIEYPFAWIKNISLEQGDVISAAEGASQRSGGLVIELTKPPKFYMDSSGSGGFYECGDFTEEQQASKVMVHHLGGPSKVLSGQLAKLVSLEAYQNRHHVHNLFDPNQFAVSAPVSPMRPASQPNHMVHPHYPEPMFPQESAIGLMGPPAPRGHKRQRSRSVPAAIDMSMLRHPMPSFLIQHEPQSAQPIMHDPNIFAPIPQHHSSPFAPGPTAPGLSIDTSASYGMGMPFHGPMSATTANSPSDFGTPAFFTSAPSGEPMQAQFNTPYNNGFLQVDPASMIGTSSTPLSMTGHSDPVIADQSPPLSGVGRSQSTDIFGTPGDSSQFGDESLYLSESFNKQIQLPFRSPLSDEFHSPMPTAPFDFHSPSGTGAPQMHLPPEGQPNNFHFEVPPPQTRDGSMLYQSPQPHPHAQQQQQQQQQHQDSAVAFSTPTHIPHEPSPMYQSPKDNTGMLYHDAKMYSSPSQMPPLSDEQSMYQHSPLVHTNTSSDDYNLGLYGTIDPNNLGHPHQQHPH</sequence>
<keyword evidence="10" id="KW-1185">Reference proteome</keyword>
<dbReference type="PANTHER" id="PTHR24324">
    <property type="entry name" value="HOMEOBOX PROTEIN HHEX"/>
    <property type="match status" value="1"/>
</dbReference>
<dbReference type="GO" id="GO:0000981">
    <property type="term" value="F:DNA-binding transcription factor activity, RNA polymerase II-specific"/>
    <property type="evidence" value="ECO:0007669"/>
    <property type="project" value="InterPro"/>
</dbReference>
<comment type="subcellular location">
    <subcellularLocation>
        <location evidence="1 5 6">Nucleus</location>
    </subcellularLocation>
</comment>
<organism evidence="9 10">
    <name type="scientific">Salinomyces thailandicus</name>
    <dbReference type="NCBI Taxonomy" id="706561"/>
    <lineage>
        <taxon>Eukaryota</taxon>
        <taxon>Fungi</taxon>
        <taxon>Dikarya</taxon>
        <taxon>Ascomycota</taxon>
        <taxon>Pezizomycotina</taxon>
        <taxon>Dothideomycetes</taxon>
        <taxon>Dothideomycetidae</taxon>
        <taxon>Mycosphaerellales</taxon>
        <taxon>Teratosphaeriaceae</taxon>
        <taxon>Salinomyces</taxon>
    </lineage>
</organism>
<dbReference type="PANTHER" id="PTHR24324:SF5">
    <property type="entry name" value="HEMATOPOIETICALLY-EXPRESSED HOMEOBOX PROTEIN HHEX"/>
    <property type="match status" value="1"/>
</dbReference>
<keyword evidence="4 5" id="KW-0539">Nucleus</keyword>
<evidence type="ECO:0000256" key="3">
    <source>
        <dbReference type="ARBA" id="ARBA00023155"/>
    </source>
</evidence>
<feature type="compositionally biased region" description="Polar residues" evidence="7">
    <location>
        <begin position="41"/>
        <end position="67"/>
    </location>
</feature>
<evidence type="ECO:0000256" key="7">
    <source>
        <dbReference type="SAM" id="MobiDB-lite"/>
    </source>
</evidence>
<evidence type="ECO:0000259" key="8">
    <source>
        <dbReference type="PROSITE" id="PS50071"/>
    </source>
</evidence>
<dbReference type="AlphaFoldDB" id="A0A4U0TN90"/>
<feature type="compositionally biased region" description="Pro residues" evidence="7">
    <location>
        <begin position="1"/>
        <end position="11"/>
    </location>
</feature>
<evidence type="ECO:0000256" key="1">
    <source>
        <dbReference type="ARBA" id="ARBA00004123"/>
    </source>
</evidence>
<dbReference type="InterPro" id="IPR001356">
    <property type="entry name" value="HD"/>
</dbReference>
<protein>
    <recommendedName>
        <fullName evidence="8">Homeobox domain-containing protein</fullName>
    </recommendedName>
</protein>
<comment type="caution">
    <text evidence="9">The sequence shown here is derived from an EMBL/GenBank/DDBJ whole genome shotgun (WGS) entry which is preliminary data.</text>
</comment>
<gene>
    <name evidence="9" type="ORF">B0A50_07598</name>
</gene>
<feature type="domain" description="Homeobox" evidence="8">
    <location>
        <begin position="65"/>
        <end position="125"/>
    </location>
</feature>
<feature type="region of interest" description="Disordered" evidence="7">
    <location>
        <begin position="585"/>
        <end position="708"/>
    </location>
</feature>